<dbReference type="HOGENOM" id="CLU_505894_0_0_2"/>
<evidence type="ECO:0000256" key="1">
    <source>
        <dbReference type="SAM" id="Phobius"/>
    </source>
</evidence>
<evidence type="ECO:0008006" key="4">
    <source>
        <dbReference type="Google" id="ProtNLM"/>
    </source>
</evidence>
<dbReference type="KEGG" id="nir:NSED_06830"/>
<evidence type="ECO:0000313" key="3">
    <source>
        <dbReference type="Proteomes" id="UP000006100"/>
    </source>
</evidence>
<dbReference type="PANTHER" id="PTHR40274:SF3">
    <property type="entry name" value="VIRGINIAMYCIN B LYASE"/>
    <property type="match status" value="1"/>
</dbReference>
<evidence type="ECO:0000313" key="2">
    <source>
        <dbReference type="EMBL" id="AFS83164.1"/>
    </source>
</evidence>
<dbReference type="InterPro" id="IPR051344">
    <property type="entry name" value="Vgb"/>
</dbReference>
<proteinExistence type="predicted"/>
<sequence length="538" mass="59492">MRKFVKKQTKGIFAFIFLGGIMVTSGVVIAFPGIDPGTNPEITVTGTPADNFPDEQRAQFCGSSNAKSTDYIREFSIPTLCTNPLAIVTDYDGNVWFTETNTGKIAKFDPNTETFTEYDNSLWPPGGRSMMWGIDYAPDGSLWYTDESFDSVWKFSTLDETYDRLAYPSEGNSLPQKLLIDGSQIIINDFTGNKLTFLDPSQSGEEIQYLSVPSPIDNSVTADFAIDANDNVWYTNWLYQQGGVLVKLDKTGYDEAVRNGGVQFLPGKDFTEVYQLPVTLLTPNGVVVGDDGKIWLADTTSSSFFSFDPISAEFIQYVTADPLQSTYGNQTGVVKTPISRPYWIESDEQGRIVFNEQTANNISVMDPISQTLVEYNVPSKNPYWADCDPGTGTMIDDCGVAQIFDFTVDGNKIWFTEWVENNIGVVDTTVPLPIEIQLESNSLMITPGNSKELDFVVSSQAQKDLSDVSLILASTHDFVNIVLLNDYPESFQLDTDAPRPISVMIEISEDAIPGKYKVLLGAQLSDIAVSKYVTVTIE</sequence>
<dbReference type="STRING" id="1229909.NSED_06830"/>
<dbReference type="Proteomes" id="UP000006100">
    <property type="component" value="Chromosome"/>
</dbReference>
<dbReference type="AlphaFoldDB" id="K0BCF6"/>
<keyword evidence="3" id="KW-1185">Reference proteome</keyword>
<accession>K0BCF6</accession>
<protein>
    <recommendedName>
        <fullName evidence="4">Lyase</fullName>
    </recommendedName>
</protein>
<dbReference type="EMBL" id="CP003843">
    <property type="protein sequence ID" value="AFS83164.1"/>
    <property type="molecule type" value="Genomic_DNA"/>
</dbReference>
<dbReference type="PATRIC" id="fig|1229909.8.peg.1504"/>
<dbReference type="InterPro" id="IPR015943">
    <property type="entry name" value="WD40/YVTN_repeat-like_dom_sf"/>
</dbReference>
<name>K0BCF6_9ARCH</name>
<dbReference type="eggNOG" id="arCOG03564">
    <property type="taxonomic scope" value="Archaea"/>
</dbReference>
<dbReference type="Gene3D" id="2.130.10.10">
    <property type="entry name" value="YVTN repeat-like/Quinoprotein amine dehydrogenase"/>
    <property type="match status" value="2"/>
</dbReference>
<organism evidence="2 3">
    <name type="scientific">Candidatus Nitrosopumilus sediminis</name>
    <dbReference type="NCBI Taxonomy" id="1229909"/>
    <lineage>
        <taxon>Archaea</taxon>
        <taxon>Nitrososphaerota</taxon>
        <taxon>Nitrososphaeria</taxon>
        <taxon>Nitrosopumilales</taxon>
        <taxon>Nitrosopumilaceae</taxon>
        <taxon>Nitrosopumilus</taxon>
    </lineage>
</organism>
<keyword evidence="1" id="KW-1133">Transmembrane helix</keyword>
<dbReference type="PANTHER" id="PTHR40274">
    <property type="entry name" value="VIRGINIAMYCIN B LYASE"/>
    <property type="match status" value="1"/>
</dbReference>
<gene>
    <name evidence="2" type="ORF">NSED_06830</name>
</gene>
<dbReference type="Pfam" id="PF24684">
    <property type="entry name" value="Vgb_lyase"/>
    <property type="match status" value="1"/>
</dbReference>
<keyword evidence="1" id="KW-0812">Transmembrane</keyword>
<keyword evidence="1" id="KW-0472">Membrane</keyword>
<reference evidence="2 3" key="1">
    <citation type="journal article" date="2012" name="J. Bacteriol.">
        <title>Draft Genome Sequence of an Ammonia-Oxidizing Archaeon, "Candidatus Nitrosopumilus sediminis" AR2, from Svalbard in the Arctic Circle.</title>
        <authorList>
            <person name="Park S.J."/>
            <person name="Kim J.G."/>
            <person name="Jung M.Y."/>
            <person name="Kim S.J."/>
            <person name="Cha I.T."/>
            <person name="Ghai R."/>
            <person name="Martin-Cuadrado A.B."/>
            <person name="Rodriguez-Valera F."/>
            <person name="Rhee S.K."/>
        </authorList>
    </citation>
    <scope>NUCLEOTIDE SEQUENCE [LARGE SCALE GENOMIC DNA]</scope>
    <source>
        <strain evidence="2 3">AR2</strain>
    </source>
</reference>
<feature type="transmembrane region" description="Helical" evidence="1">
    <location>
        <begin position="12"/>
        <end position="34"/>
    </location>
</feature>
<dbReference type="SUPFAM" id="SSF63829">
    <property type="entry name" value="Calcium-dependent phosphotriesterase"/>
    <property type="match status" value="1"/>
</dbReference>
<dbReference type="SUPFAM" id="SSF63825">
    <property type="entry name" value="YWTD domain"/>
    <property type="match status" value="1"/>
</dbReference>